<dbReference type="InterPro" id="IPR012337">
    <property type="entry name" value="RNaseH-like_sf"/>
</dbReference>
<dbReference type="AlphaFoldDB" id="A0AAV2IDH6"/>
<keyword evidence="3" id="KW-0863">Zinc-finger</keyword>
<sequence length="417" mass="47303">MYLLNLKRAINDDAERAAKKMKVKETAMTKHSLPNFVQTPLTSMTDFKMVWPEDHVAVQIIDKSHKCIMDLIIVDMLPYSIVEGDEFKRLNIAIVTEHSSLDITISQKRELYRTTLMPATYDKVVKHVINLLQEAAWISFTTDRWSNPTKSCSLLSFTAHFIHAAVRRKVSLSAMVLEQDHDGHYLASKLREAIAKWGIAEKIHFGVRDNATKMNKCAMKLAGVADIGYVSHILYGWFCMMRCLKFTQTSVEAVIRKARKIVTHFKHSEQACCHLAEHQLTINVPAHSLLQDVETRWNSSYLMLERLLERTKPIDLFSVERGRIDSLSNAEWALAGKIVKLLKPFHAATLEICAEDACISLVIPLVANLNSLLKTTSADQGLKQMKAALRDAMCRRFSDINSSAPYLAAILIHPRFK</sequence>
<evidence type="ECO:0000313" key="7">
    <source>
        <dbReference type="Proteomes" id="UP001497497"/>
    </source>
</evidence>
<dbReference type="PANTHER" id="PTHR46481">
    <property type="entry name" value="ZINC FINGER BED DOMAIN-CONTAINING PROTEIN 4"/>
    <property type="match status" value="1"/>
</dbReference>
<protein>
    <submittedName>
        <fullName evidence="6">Uncharacterized protein</fullName>
    </submittedName>
</protein>
<organism evidence="6 7">
    <name type="scientific">Lymnaea stagnalis</name>
    <name type="common">Great pond snail</name>
    <name type="synonym">Helix stagnalis</name>
    <dbReference type="NCBI Taxonomy" id="6523"/>
    <lineage>
        <taxon>Eukaryota</taxon>
        <taxon>Metazoa</taxon>
        <taxon>Spiralia</taxon>
        <taxon>Lophotrochozoa</taxon>
        <taxon>Mollusca</taxon>
        <taxon>Gastropoda</taxon>
        <taxon>Heterobranchia</taxon>
        <taxon>Euthyneura</taxon>
        <taxon>Panpulmonata</taxon>
        <taxon>Hygrophila</taxon>
        <taxon>Lymnaeoidea</taxon>
        <taxon>Lymnaeidae</taxon>
        <taxon>Lymnaea</taxon>
    </lineage>
</organism>
<dbReference type="Proteomes" id="UP001497497">
    <property type="component" value="Unassembled WGS sequence"/>
</dbReference>
<evidence type="ECO:0000256" key="2">
    <source>
        <dbReference type="ARBA" id="ARBA00022723"/>
    </source>
</evidence>
<proteinExistence type="predicted"/>
<evidence type="ECO:0000256" key="4">
    <source>
        <dbReference type="ARBA" id="ARBA00022833"/>
    </source>
</evidence>
<keyword evidence="2" id="KW-0479">Metal-binding</keyword>
<keyword evidence="5" id="KW-0539">Nucleus</keyword>
<gene>
    <name evidence="6" type="ORF">GSLYS_00017797001</name>
</gene>
<dbReference type="PANTHER" id="PTHR46481:SF10">
    <property type="entry name" value="ZINC FINGER BED DOMAIN-CONTAINING PROTEIN 39"/>
    <property type="match status" value="1"/>
</dbReference>
<feature type="non-terminal residue" evidence="6">
    <location>
        <position position="417"/>
    </location>
</feature>
<dbReference type="SUPFAM" id="SSF53098">
    <property type="entry name" value="Ribonuclease H-like"/>
    <property type="match status" value="1"/>
</dbReference>
<reference evidence="6 7" key="1">
    <citation type="submission" date="2024-04" db="EMBL/GenBank/DDBJ databases">
        <authorList>
            <consortium name="Genoscope - CEA"/>
            <person name="William W."/>
        </authorList>
    </citation>
    <scope>NUCLEOTIDE SEQUENCE [LARGE SCALE GENOMIC DNA]</scope>
</reference>
<keyword evidence="4" id="KW-0862">Zinc</keyword>
<dbReference type="GO" id="GO:0008270">
    <property type="term" value="F:zinc ion binding"/>
    <property type="evidence" value="ECO:0007669"/>
    <property type="project" value="UniProtKB-KW"/>
</dbReference>
<evidence type="ECO:0000256" key="3">
    <source>
        <dbReference type="ARBA" id="ARBA00022771"/>
    </source>
</evidence>
<dbReference type="InterPro" id="IPR052035">
    <property type="entry name" value="ZnF_BED_domain_contain"/>
</dbReference>
<comment type="caution">
    <text evidence="6">The sequence shown here is derived from an EMBL/GenBank/DDBJ whole genome shotgun (WGS) entry which is preliminary data.</text>
</comment>
<evidence type="ECO:0000313" key="6">
    <source>
        <dbReference type="EMBL" id="CAL1544284.1"/>
    </source>
</evidence>
<comment type="subcellular location">
    <subcellularLocation>
        <location evidence="1">Nucleus</location>
    </subcellularLocation>
</comment>
<name>A0AAV2IDH6_LYMST</name>
<keyword evidence="7" id="KW-1185">Reference proteome</keyword>
<dbReference type="EMBL" id="CAXITT010000612">
    <property type="protein sequence ID" value="CAL1544284.1"/>
    <property type="molecule type" value="Genomic_DNA"/>
</dbReference>
<evidence type="ECO:0000256" key="1">
    <source>
        <dbReference type="ARBA" id="ARBA00004123"/>
    </source>
</evidence>
<dbReference type="GO" id="GO:0005634">
    <property type="term" value="C:nucleus"/>
    <property type="evidence" value="ECO:0007669"/>
    <property type="project" value="UniProtKB-SubCell"/>
</dbReference>
<evidence type="ECO:0000256" key="5">
    <source>
        <dbReference type="ARBA" id="ARBA00023242"/>
    </source>
</evidence>
<accession>A0AAV2IDH6</accession>